<feature type="compositionally biased region" description="Basic and acidic residues" evidence="6">
    <location>
        <begin position="164"/>
        <end position="174"/>
    </location>
</feature>
<feature type="domain" description="DNA repair metallo-beta-lactamase" evidence="7">
    <location>
        <begin position="684"/>
        <end position="843"/>
    </location>
</feature>
<evidence type="ECO:0000256" key="6">
    <source>
        <dbReference type="SAM" id="MobiDB-lite"/>
    </source>
</evidence>
<evidence type="ECO:0000256" key="3">
    <source>
        <dbReference type="ARBA" id="ARBA00022763"/>
    </source>
</evidence>
<dbReference type="EMBL" id="JAKWBI020000205">
    <property type="protein sequence ID" value="KAJ2899167.1"/>
    <property type="molecule type" value="Genomic_DNA"/>
</dbReference>
<dbReference type="Gene3D" id="3.60.15.10">
    <property type="entry name" value="Ribonuclease Z/Hydroxyacylglutathione hydrolase-like"/>
    <property type="match status" value="1"/>
</dbReference>
<evidence type="ECO:0000313" key="9">
    <source>
        <dbReference type="Proteomes" id="UP001201980"/>
    </source>
</evidence>
<dbReference type="GO" id="GO:0006303">
    <property type="term" value="P:double-strand break repair via nonhomologous end joining"/>
    <property type="evidence" value="ECO:0007669"/>
    <property type="project" value="TreeGrafter"/>
</dbReference>
<dbReference type="GO" id="GO:0036297">
    <property type="term" value="P:interstrand cross-link repair"/>
    <property type="evidence" value="ECO:0007669"/>
    <property type="project" value="TreeGrafter"/>
</dbReference>
<dbReference type="FunFam" id="3.60.15.10:FF:000038">
    <property type="entry name" value="DNA cross-link repair protein pso2/snm1"/>
    <property type="match status" value="1"/>
</dbReference>
<feature type="compositionally biased region" description="Basic and acidic residues" evidence="6">
    <location>
        <begin position="97"/>
        <end position="118"/>
    </location>
</feature>
<keyword evidence="3" id="KW-0227">DNA damage</keyword>
<dbReference type="PANTHER" id="PTHR23240:SF6">
    <property type="entry name" value="DNA CROSS-LINK REPAIR 1A PROTEIN"/>
    <property type="match status" value="1"/>
</dbReference>
<dbReference type="PANTHER" id="PTHR23240">
    <property type="entry name" value="DNA CROSS-LINK REPAIR PROTEIN PSO2/SNM1-RELATED"/>
    <property type="match status" value="1"/>
</dbReference>
<feature type="region of interest" description="Disordered" evidence="6">
    <location>
        <begin position="279"/>
        <end position="305"/>
    </location>
</feature>
<organism evidence="8 9">
    <name type="scientific">Zalerion maritima</name>
    <dbReference type="NCBI Taxonomy" id="339359"/>
    <lineage>
        <taxon>Eukaryota</taxon>
        <taxon>Fungi</taxon>
        <taxon>Dikarya</taxon>
        <taxon>Ascomycota</taxon>
        <taxon>Pezizomycotina</taxon>
        <taxon>Sordariomycetes</taxon>
        <taxon>Lulworthiomycetidae</taxon>
        <taxon>Lulworthiales</taxon>
        <taxon>Lulworthiaceae</taxon>
        <taxon>Zalerion</taxon>
    </lineage>
</organism>
<name>A0AAD5WQP8_9PEZI</name>
<feature type="compositionally biased region" description="Basic and acidic residues" evidence="6">
    <location>
        <begin position="213"/>
        <end position="232"/>
    </location>
</feature>
<evidence type="ECO:0000256" key="2">
    <source>
        <dbReference type="ARBA" id="ARBA00010304"/>
    </source>
</evidence>
<keyword evidence="5" id="KW-0539">Nucleus</keyword>
<dbReference type="InterPro" id="IPR036866">
    <property type="entry name" value="RibonucZ/Hydroxyglut_hydro"/>
</dbReference>
<feature type="compositionally biased region" description="Acidic residues" evidence="6">
    <location>
        <begin position="201"/>
        <end position="212"/>
    </location>
</feature>
<gene>
    <name evidence="8" type="ORF">MKZ38_003364</name>
</gene>
<dbReference type="GO" id="GO:0003684">
    <property type="term" value="F:damaged DNA binding"/>
    <property type="evidence" value="ECO:0007669"/>
    <property type="project" value="TreeGrafter"/>
</dbReference>
<proteinExistence type="inferred from homology"/>
<feature type="compositionally biased region" description="Basic and acidic residues" evidence="6">
    <location>
        <begin position="78"/>
        <end position="87"/>
    </location>
</feature>
<comment type="caution">
    <text evidence="8">The sequence shown here is derived from an EMBL/GenBank/DDBJ whole genome shotgun (WGS) entry which is preliminary data.</text>
</comment>
<feature type="region of interest" description="Disordered" evidence="6">
    <location>
        <begin position="197"/>
        <end position="252"/>
    </location>
</feature>
<keyword evidence="4" id="KW-0234">DNA repair</keyword>
<dbReference type="InterPro" id="IPR011084">
    <property type="entry name" value="DRMBL"/>
</dbReference>
<protein>
    <submittedName>
        <fullName evidence="8">DNA repair metallo-beta-lactamase</fullName>
    </submittedName>
</protein>
<feature type="region of interest" description="Disordered" evidence="6">
    <location>
        <begin position="737"/>
        <end position="758"/>
    </location>
</feature>
<accession>A0AAD5WQP8</accession>
<feature type="region of interest" description="Disordered" evidence="6">
    <location>
        <begin position="1"/>
        <end position="22"/>
    </location>
</feature>
<feature type="compositionally biased region" description="Acidic residues" evidence="6">
    <location>
        <begin position="132"/>
        <end position="141"/>
    </location>
</feature>
<evidence type="ECO:0000256" key="1">
    <source>
        <dbReference type="ARBA" id="ARBA00004123"/>
    </source>
</evidence>
<comment type="subcellular location">
    <subcellularLocation>
        <location evidence="1">Nucleus</location>
    </subcellularLocation>
</comment>
<dbReference type="GO" id="GO:0035312">
    <property type="term" value="F:5'-3' DNA exonuclease activity"/>
    <property type="evidence" value="ECO:0007669"/>
    <property type="project" value="TreeGrafter"/>
</dbReference>
<sequence>MAGSSGYRNGTPKKVKKTKIDTKTNRSILTFFKKAEVEESLFLEGPASQSIRGSTHYDGENNDDDESTVHPNSVLVESRLDESEQSNKRRKLNVTEGMREERNTNDGSKEASPLDKPHSPKIPKTVSGFVIEDSEDDDEGGTDVPMDSDIKIEGNITPPVAIKVGREDREPRSGLEEALFSNLEKRAESNSKICDEKYGDFLDDGEWPDDEDLHGPENRETRCSQEQAKLEEGGYGGNNPAEDLPSAPESGERTCPICNGDLADATPNEATRHVNGCLDGNPTHPLPESKPKPFETAPPKTPTALLPEPRVKAAASTVSAQVAPNKIRLSTTTNIPGASGSAFSKLMATSVEEAAWSGAAAAADASARGRGTTRKRTCPFYKIMPGFFITVDAFCYGAVEGCNAYFLSHFHSDHYMGLGASWNHGPIYCSKATANLVKQQLKTDEKWLVPLEFEKRYDIPNTGGATVVMIDANHCPGSCLFLFEKPISRLAKKQRILHCGDFRAAKEHITHPLLRPETTDPVTGKTVRQTIDACYLDTTYLNPKYSFPPQRDVIASCAELCATMQAEPDNKRPWEKSGGGGWSSMSRFVSFAKCKPKDPDPPKNATNPFTVASGTAKPLSLPTAAASKHNAPVGKYPPNRVLVVCGTYSIGKEKIVIAIAEALGSKIFAPTAKRRICKALADPKVDQLLTSDPLEAQVHMQSLMDVKGDALKEYLDGFKPHFARAVAFRPSGWNFSQSQNVGGKGRKQKDNGGGGGNAGKAVVVAPGNNKGMNPANLPTTAMLHHHSWRSRFSIESMTPARGWTEDTMVFGVPYSEHSSFRDLALFVMGLDILKVVPTVNVGNADTRKRMRAWVDRWTAERRRGGFVSPLNDDGDGEGQGDGGDASPLWDGSKGARGVYW</sequence>
<feature type="compositionally biased region" description="Low complexity" evidence="6">
    <location>
        <begin position="295"/>
        <end position="305"/>
    </location>
</feature>
<dbReference type="GO" id="GO:0005634">
    <property type="term" value="C:nucleus"/>
    <property type="evidence" value="ECO:0007669"/>
    <property type="project" value="UniProtKB-SubCell"/>
</dbReference>
<feature type="region of interest" description="Disordered" evidence="6">
    <location>
        <begin position="42"/>
        <end position="174"/>
    </location>
</feature>
<evidence type="ECO:0000313" key="8">
    <source>
        <dbReference type="EMBL" id="KAJ2899167.1"/>
    </source>
</evidence>
<dbReference type="CDD" id="cd16273">
    <property type="entry name" value="SNM1A-1C-like_MBL-fold"/>
    <property type="match status" value="1"/>
</dbReference>
<comment type="similarity">
    <text evidence="2">Belongs to the DNA repair metallo-beta-lactamase (DRMBL) family.</text>
</comment>
<dbReference type="Pfam" id="PF07522">
    <property type="entry name" value="DRMBL"/>
    <property type="match status" value="1"/>
</dbReference>
<dbReference type="Gene3D" id="3.40.50.12650">
    <property type="match status" value="1"/>
</dbReference>
<dbReference type="Proteomes" id="UP001201980">
    <property type="component" value="Unassembled WGS sequence"/>
</dbReference>
<dbReference type="SUPFAM" id="SSF56281">
    <property type="entry name" value="Metallo-hydrolase/oxidoreductase"/>
    <property type="match status" value="1"/>
</dbReference>
<evidence type="ECO:0000259" key="7">
    <source>
        <dbReference type="Pfam" id="PF07522"/>
    </source>
</evidence>
<dbReference type="AlphaFoldDB" id="A0AAD5WQP8"/>
<reference evidence="8" key="1">
    <citation type="submission" date="2022-07" db="EMBL/GenBank/DDBJ databases">
        <title>Draft genome sequence of Zalerion maritima ATCC 34329, a (micro)plastics degrading marine fungus.</title>
        <authorList>
            <person name="Paco A."/>
            <person name="Goncalves M.F.M."/>
            <person name="Rocha-Santos T.A.P."/>
            <person name="Alves A."/>
        </authorList>
    </citation>
    <scope>NUCLEOTIDE SEQUENCE</scope>
    <source>
        <strain evidence="8">ATCC 34329</strain>
    </source>
</reference>
<evidence type="ECO:0000256" key="5">
    <source>
        <dbReference type="ARBA" id="ARBA00023242"/>
    </source>
</evidence>
<keyword evidence="9" id="KW-1185">Reference proteome</keyword>
<evidence type="ECO:0000256" key="4">
    <source>
        <dbReference type="ARBA" id="ARBA00023204"/>
    </source>
</evidence>
<feature type="region of interest" description="Disordered" evidence="6">
    <location>
        <begin position="864"/>
        <end position="900"/>
    </location>
</feature>